<name>A0A1I3KGP4_9ACTN</name>
<reference evidence="6" key="1">
    <citation type="submission" date="2016-10" db="EMBL/GenBank/DDBJ databases">
        <authorList>
            <person name="Varghese N."/>
            <person name="Submissions S."/>
        </authorList>
    </citation>
    <scope>NUCLEOTIDE SEQUENCE [LARGE SCALE GENOMIC DNA]</scope>
    <source>
        <strain evidence="6">CGMCC 4.2126</strain>
    </source>
</reference>
<dbReference type="Proteomes" id="UP000199111">
    <property type="component" value="Unassembled WGS sequence"/>
</dbReference>
<evidence type="ECO:0000259" key="4">
    <source>
        <dbReference type="PROSITE" id="PS50949"/>
    </source>
</evidence>
<dbReference type="Gene3D" id="1.10.10.10">
    <property type="entry name" value="Winged helix-like DNA-binding domain superfamily/Winged helix DNA-binding domain"/>
    <property type="match status" value="1"/>
</dbReference>
<dbReference type="SUPFAM" id="SSF46785">
    <property type="entry name" value="Winged helix' DNA-binding domain"/>
    <property type="match status" value="1"/>
</dbReference>
<dbReference type="RefSeq" id="WP_093886442.1">
    <property type="nucleotide sequence ID" value="NZ_FOQY01000004.1"/>
</dbReference>
<dbReference type="CDD" id="cd07377">
    <property type="entry name" value="WHTH_GntR"/>
    <property type="match status" value="1"/>
</dbReference>
<dbReference type="AlphaFoldDB" id="A0A1I3KGP4"/>
<sequence length="253" mass="28231">MTERPHAYLRVADDLREQIKTGALTPGLKLPPQRLLAEEYGVSDILIRRALEILRNEGLIESRQGSGTFVRERPPVRRISMDRYLVDSGPQETPQTSFTHDAGITWSQYRLDKAFAWIEADERLAELFGVDVGARVLERRFVFYAVGEPSQMSRSCLLASDVEGTPVADPRHEPWPGGNTGQLRSLGIKVDKIRETTAVRMPTPDEAERLGIGTGVPVFSITRRTYAQGRVVEVADPIVIPGDRAVREDSIVL</sequence>
<evidence type="ECO:0000256" key="1">
    <source>
        <dbReference type="ARBA" id="ARBA00023015"/>
    </source>
</evidence>
<dbReference type="SUPFAM" id="SSF64288">
    <property type="entry name" value="Chorismate lyase-like"/>
    <property type="match status" value="1"/>
</dbReference>
<dbReference type="GO" id="GO:0003700">
    <property type="term" value="F:DNA-binding transcription factor activity"/>
    <property type="evidence" value="ECO:0007669"/>
    <property type="project" value="InterPro"/>
</dbReference>
<dbReference type="Gene3D" id="3.40.1410.10">
    <property type="entry name" value="Chorismate lyase-like"/>
    <property type="match status" value="1"/>
</dbReference>
<evidence type="ECO:0000256" key="3">
    <source>
        <dbReference type="ARBA" id="ARBA00023163"/>
    </source>
</evidence>
<dbReference type="InterPro" id="IPR000524">
    <property type="entry name" value="Tscrpt_reg_HTH_GntR"/>
</dbReference>
<protein>
    <submittedName>
        <fullName evidence="5">GntR family transcriptional regulator</fullName>
    </submittedName>
</protein>
<feature type="domain" description="HTH gntR-type" evidence="4">
    <location>
        <begin position="5"/>
        <end position="73"/>
    </location>
</feature>
<dbReference type="PANTHER" id="PTHR44846:SF17">
    <property type="entry name" value="GNTR-FAMILY TRANSCRIPTIONAL REGULATOR"/>
    <property type="match status" value="1"/>
</dbReference>
<accession>A0A1I3KGP4</accession>
<keyword evidence="1" id="KW-0805">Transcription regulation</keyword>
<dbReference type="GO" id="GO:0045892">
    <property type="term" value="P:negative regulation of DNA-templated transcription"/>
    <property type="evidence" value="ECO:0007669"/>
    <property type="project" value="TreeGrafter"/>
</dbReference>
<dbReference type="GO" id="GO:0003677">
    <property type="term" value="F:DNA binding"/>
    <property type="evidence" value="ECO:0007669"/>
    <property type="project" value="UniProtKB-KW"/>
</dbReference>
<keyword evidence="6" id="KW-1185">Reference proteome</keyword>
<dbReference type="SMART" id="SM00345">
    <property type="entry name" value="HTH_GNTR"/>
    <property type="match status" value="1"/>
</dbReference>
<dbReference type="InterPro" id="IPR011663">
    <property type="entry name" value="UTRA"/>
</dbReference>
<dbReference type="Pfam" id="PF07702">
    <property type="entry name" value="UTRA"/>
    <property type="match status" value="1"/>
</dbReference>
<keyword evidence="3" id="KW-0804">Transcription</keyword>
<evidence type="ECO:0000313" key="5">
    <source>
        <dbReference type="EMBL" id="SFI71468.1"/>
    </source>
</evidence>
<evidence type="ECO:0000313" key="6">
    <source>
        <dbReference type="Proteomes" id="UP000199111"/>
    </source>
</evidence>
<dbReference type="SMART" id="SM00866">
    <property type="entry name" value="UTRA"/>
    <property type="match status" value="1"/>
</dbReference>
<gene>
    <name evidence="5" type="ORF">SAMN05216275_104341</name>
</gene>
<proteinExistence type="predicted"/>
<keyword evidence="2" id="KW-0238">DNA-binding</keyword>
<dbReference type="Pfam" id="PF00392">
    <property type="entry name" value="GntR"/>
    <property type="match status" value="1"/>
</dbReference>
<dbReference type="InterPro" id="IPR050679">
    <property type="entry name" value="Bact_HTH_transcr_reg"/>
</dbReference>
<evidence type="ECO:0000256" key="2">
    <source>
        <dbReference type="ARBA" id="ARBA00023125"/>
    </source>
</evidence>
<dbReference type="PANTHER" id="PTHR44846">
    <property type="entry name" value="MANNOSYL-D-GLYCERATE TRANSPORT/METABOLISM SYSTEM REPRESSOR MNGR-RELATED"/>
    <property type="match status" value="1"/>
</dbReference>
<dbReference type="GeneID" id="96297511"/>
<dbReference type="InterPro" id="IPR036390">
    <property type="entry name" value="WH_DNA-bd_sf"/>
</dbReference>
<dbReference type="InterPro" id="IPR036388">
    <property type="entry name" value="WH-like_DNA-bd_sf"/>
</dbReference>
<organism evidence="5 6">
    <name type="scientific">Streptosporangium canum</name>
    <dbReference type="NCBI Taxonomy" id="324952"/>
    <lineage>
        <taxon>Bacteria</taxon>
        <taxon>Bacillati</taxon>
        <taxon>Actinomycetota</taxon>
        <taxon>Actinomycetes</taxon>
        <taxon>Streptosporangiales</taxon>
        <taxon>Streptosporangiaceae</taxon>
        <taxon>Streptosporangium</taxon>
    </lineage>
</organism>
<dbReference type="InterPro" id="IPR028978">
    <property type="entry name" value="Chorismate_lyase_/UTRA_dom_sf"/>
</dbReference>
<dbReference type="PRINTS" id="PR00035">
    <property type="entry name" value="HTHGNTR"/>
</dbReference>
<dbReference type="PROSITE" id="PS50949">
    <property type="entry name" value="HTH_GNTR"/>
    <property type="match status" value="1"/>
</dbReference>
<dbReference type="EMBL" id="FOQY01000004">
    <property type="protein sequence ID" value="SFI71468.1"/>
    <property type="molecule type" value="Genomic_DNA"/>
</dbReference>